<dbReference type="AlphaFoldDB" id="A0A1Z5RPG5"/>
<keyword evidence="3" id="KW-1185">Reference proteome</keyword>
<feature type="region of interest" description="Disordered" evidence="1">
    <location>
        <begin position="22"/>
        <end position="54"/>
    </location>
</feature>
<protein>
    <submittedName>
        <fullName evidence="2">Uncharacterized protein</fullName>
    </submittedName>
</protein>
<sequence>MRMAYHPKFIKRCIQLSGFQIQDWSPPESSRRTSGLGDTIAQSPKKKDTVGGRG</sequence>
<dbReference type="Gramene" id="OQU85650">
    <property type="protein sequence ID" value="OQU85650"/>
    <property type="gene ID" value="SORBI_3004G285650"/>
</dbReference>
<reference evidence="2 3" key="1">
    <citation type="journal article" date="2009" name="Nature">
        <title>The Sorghum bicolor genome and the diversification of grasses.</title>
        <authorList>
            <person name="Paterson A.H."/>
            <person name="Bowers J.E."/>
            <person name="Bruggmann R."/>
            <person name="Dubchak I."/>
            <person name="Grimwood J."/>
            <person name="Gundlach H."/>
            <person name="Haberer G."/>
            <person name="Hellsten U."/>
            <person name="Mitros T."/>
            <person name="Poliakov A."/>
            <person name="Schmutz J."/>
            <person name="Spannagl M."/>
            <person name="Tang H."/>
            <person name="Wang X."/>
            <person name="Wicker T."/>
            <person name="Bharti A.K."/>
            <person name="Chapman J."/>
            <person name="Feltus F.A."/>
            <person name="Gowik U."/>
            <person name="Grigoriev I.V."/>
            <person name="Lyons E."/>
            <person name="Maher C.A."/>
            <person name="Martis M."/>
            <person name="Narechania A."/>
            <person name="Otillar R.P."/>
            <person name="Penning B.W."/>
            <person name="Salamov A.A."/>
            <person name="Wang Y."/>
            <person name="Zhang L."/>
            <person name="Carpita N.C."/>
            <person name="Freeling M."/>
            <person name="Gingle A.R."/>
            <person name="Hash C.T."/>
            <person name="Keller B."/>
            <person name="Klein P."/>
            <person name="Kresovich S."/>
            <person name="McCann M.C."/>
            <person name="Ming R."/>
            <person name="Peterson D.G."/>
            <person name="Mehboob-ur-Rahman"/>
            <person name="Ware D."/>
            <person name="Westhoff P."/>
            <person name="Mayer K.F."/>
            <person name="Messing J."/>
            <person name="Rokhsar D.S."/>
        </authorList>
    </citation>
    <scope>NUCLEOTIDE SEQUENCE [LARGE SCALE GENOMIC DNA]</scope>
    <source>
        <strain evidence="3">cv. BTx623</strain>
    </source>
</reference>
<accession>A0A1Z5RPG5</accession>
<reference evidence="3" key="2">
    <citation type="journal article" date="2018" name="Plant J.">
        <title>The Sorghum bicolor reference genome: improved assembly, gene annotations, a transcriptome atlas, and signatures of genome organization.</title>
        <authorList>
            <person name="McCormick R.F."/>
            <person name="Truong S.K."/>
            <person name="Sreedasyam A."/>
            <person name="Jenkins J."/>
            <person name="Shu S."/>
            <person name="Sims D."/>
            <person name="Kennedy M."/>
            <person name="Amirebrahimi M."/>
            <person name="Weers B.D."/>
            <person name="McKinley B."/>
            <person name="Mattison A."/>
            <person name="Morishige D.T."/>
            <person name="Grimwood J."/>
            <person name="Schmutz J."/>
            <person name="Mullet J.E."/>
        </authorList>
    </citation>
    <scope>NUCLEOTIDE SEQUENCE [LARGE SCALE GENOMIC DNA]</scope>
    <source>
        <strain evidence="3">cv. BTx623</strain>
    </source>
</reference>
<evidence type="ECO:0000313" key="3">
    <source>
        <dbReference type="Proteomes" id="UP000000768"/>
    </source>
</evidence>
<dbReference type="InParanoid" id="A0A1Z5RPG5"/>
<dbReference type="Proteomes" id="UP000000768">
    <property type="component" value="Chromosome 4"/>
</dbReference>
<name>A0A1Z5RPG5_SORBI</name>
<evidence type="ECO:0000313" key="2">
    <source>
        <dbReference type="EMBL" id="OQU85650.1"/>
    </source>
</evidence>
<organism evidence="2 3">
    <name type="scientific">Sorghum bicolor</name>
    <name type="common">Sorghum</name>
    <name type="synonym">Sorghum vulgare</name>
    <dbReference type="NCBI Taxonomy" id="4558"/>
    <lineage>
        <taxon>Eukaryota</taxon>
        <taxon>Viridiplantae</taxon>
        <taxon>Streptophyta</taxon>
        <taxon>Embryophyta</taxon>
        <taxon>Tracheophyta</taxon>
        <taxon>Spermatophyta</taxon>
        <taxon>Magnoliopsida</taxon>
        <taxon>Liliopsida</taxon>
        <taxon>Poales</taxon>
        <taxon>Poaceae</taxon>
        <taxon>PACMAD clade</taxon>
        <taxon>Panicoideae</taxon>
        <taxon>Andropogonodae</taxon>
        <taxon>Andropogoneae</taxon>
        <taxon>Sorghinae</taxon>
        <taxon>Sorghum</taxon>
    </lineage>
</organism>
<feature type="compositionally biased region" description="Basic and acidic residues" evidence="1">
    <location>
        <begin position="45"/>
        <end position="54"/>
    </location>
</feature>
<proteinExistence type="predicted"/>
<dbReference type="EMBL" id="CM000763">
    <property type="protein sequence ID" value="OQU85650.1"/>
    <property type="molecule type" value="Genomic_DNA"/>
</dbReference>
<evidence type="ECO:0000256" key="1">
    <source>
        <dbReference type="SAM" id="MobiDB-lite"/>
    </source>
</evidence>
<gene>
    <name evidence="2" type="ORF">SORBI_3004G285650</name>
</gene>